<comment type="caution">
    <text evidence="2">The sequence shown here is derived from an EMBL/GenBank/DDBJ whole genome shotgun (WGS) entry which is preliminary data.</text>
</comment>
<feature type="chain" id="PRO_5015481340" description="Dihydrodipicolinate reductase" evidence="1">
    <location>
        <begin position="20"/>
        <end position="118"/>
    </location>
</feature>
<sequence length="118" mass="12552">MFKATTIILSVGLSVAAGAAGAWERIQTEAQYRERVAGRQITLENGHVTFAADGSAAGAWNGTPMVGSWTWSDGFHCRTLRIGSNDLGTDCQLIELQGNELRATAQRGQGRVTTASLN</sequence>
<dbReference type="AlphaFoldDB" id="A0A2T7UWT5"/>
<organism evidence="2 3">
    <name type="scientific">Pararhodobacter aggregans</name>
    <dbReference type="NCBI Taxonomy" id="404875"/>
    <lineage>
        <taxon>Bacteria</taxon>
        <taxon>Pseudomonadati</taxon>
        <taxon>Pseudomonadota</taxon>
        <taxon>Alphaproteobacteria</taxon>
        <taxon>Rhodobacterales</taxon>
        <taxon>Paracoccaceae</taxon>
        <taxon>Pararhodobacter</taxon>
    </lineage>
</organism>
<keyword evidence="1" id="KW-0732">Signal</keyword>
<accession>A0A2T7UWT5</accession>
<proteinExistence type="predicted"/>
<name>A0A2T7UWT5_9RHOB</name>
<feature type="signal peptide" evidence="1">
    <location>
        <begin position="1"/>
        <end position="19"/>
    </location>
</feature>
<reference evidence="2 3" key="1">
    <citation type="journal article" date="2011" name="Syst. Appl. Microbiol.">
        <title>Defluviimonas denitrificans gen. nov., sp. nov., and Pararhodobacter aggregans gen. nov., sp. nov., non-phototrophic Rhodobacteraceae from the biofilter of a marine aquaculture.</title>
        <authorList>
            <person name="Foesel B.U."/>
            <person name="Drake H.L."/>
            <person name="Schramm A."/>
        </authorList>
    </citation>
    <scope>NUCLEOTIDE SEQUENCE [LARGE SCALE GENOMIC DNA]</scope>
    <source>
        <strain evidence="2 3">D1-19</strain>
    </source>
</reference>
<evidence type="ECO:0008006" key="4">
    <source>
        <dbReference type="Google" id="ProtNLM"/>
    </source>
</evidence>
<evidence type="ECO:0000256" key="1">
    <source>
        <dbReference type="SAM" id="SignalP"/>
    </source>
</evidence>
<dbReference type="EMBL" id="QDDR01000001">
    <property type="protein sequence ID" value="PVE49046.1"/>
    <property type="molecule type" value="Genomic_DNA"/>
</dbReference>
<dbReference type="OrthoDB" id="7874348at2"/>
<keyword evidence="3" id="KW-1185">Reference proteome</keyword>
<evidence type="ECO:0000313" key="3">
    <source>
        <dbReference type="Proteomes" id="UP000244810"/>
    </source>
</evidence>
<gene>
    <name evidence="2" type="ORF">DDE23_01160</name>
</gene>
<dbReference type="Proteomes" id="UP000244810">
    <property type="component" value="Unassembled WGS sequence"/>
</dbReference>
<evidence type="ECO:0000313" key="2">
    <source>
        <dbReference type="EMBL" id="PVE49046.1"/>
    </source>
</evidence>
<protein>
    <recommendedName>
        <fullName evidence="4">Dihydrodipicolinate reductase</fullName>
    </recommendedName>
</protein>
<dbReference type="RefSeq" id="WP_107749551.1">
    <property type="nucleotide sequence ID" value="NZ_QBKF01000001.1"/>
</dbReference>